<dbReference type="GO" id="GO:0003824">
    <property type="term" value="F:catalytic activity"/>
    <property type="evidence" value="ECO:0007669"/>
    <property type="project" value="UniProtKB-ARBA"/>
</dbReference>
<dbReference type="Gene3D" id="3.40.640.10">
    <property type="entry name" value="Type I PLP-dependent aspartate aminotransferase-like (Major domain)"/>
    <property type="match status" value="1"/>
</dbReference>
<dbReference type="InterPro" id="IPR015424">
    <property type="entry name" value="PyrdxlP-dep_Trfase"/>
</dbReference>
<comment type="cofactor">
    <cofactor evidence="1">
        <name>pyridoxal 5'-phosphate</name>
        <dbReference type="ChEBI" id="CHEBI:597326"/>
    </cofactor>
</comment>
<keyword evidence="2" id="KW-0663">Pyridoxal phosphate</keyword>
<accession>A0A2P2BU37</accession>
<evidence type="ECO:0000256" key="2">
    <source>
        <dbReference type="ARBA" id="ARBA00022898"/>
    </source>
</evidence>
<evidence type="ECO:0000256" key="1">
    <source>
        <dbReference type="ARBA" id="ARBA00001933"/>
    </source>
</evidence>
<dbReference type="SUPFAM" id="SSF53383">
    <property type="entry name" value="PLP-dependent transferases"/>
    <property type="match status" value="1"/>
</dbReference>
<dbReference type="Pfam" id="PF00155">
    <property type="entry name" value="Aminotran_1_2"/>
    <property type="match status" value="1"/>
</dbReference>
<name>A0A2P2BU37_9FIRM</name>
<dbReference type="AlphaFoldDB" id="A0A2P2BU37"/>
<dbReference type="KEGG" id="rhom:FRIFI_2315"/>
<dbReference type="PANTHER" id="PTHR42885:SF1">
    <property type="entry name" value="THREONINE-PHOSPHATE DECARBOXYLASE"/>
    <property type="match status" value="1"/>
</dbReference>
<dbReference type="CDD" id="cd00609">
    <property type="entry name" value="AAT_like"/>
    <property type="match status" value="1"/>
</dbReference>
<sequence length="357" mass="40798">MSLNHGANLYDLSKKYGFSKEEFLDFSSNINPLGASNAAKDIVIKNIDQVSIYPDPDYTNLKNSISSYCHCNKENIVLGSGATELISSFIKTINPTKALLLSPAYSEYEKELKKINCNIDKYYSKHENDFKIDIDKLINHINSNKYNLIIICNPNNPTGFTFSKAEIKTLLESTNTFFMIDETYIEFTDTKAFSSTSLVDDYNNIFVIRGTSKFFSTPGIRLGYGLISNTSVKDSISSHLDLWNINIFATLMGEVMFKDTHFIENTINVMTKERDYLFDNLRNIDDLNVYDSQGNFILCEIKSKKLTASELRDKLIPHKIIIRDCASFDGLNEYFFRVCILKPEDNRLLINSLNNIF</sequence>
<proteinExistence type="predicted"/>
<dbReference type="PANTHER" id="PTHR42885">
    <property type="entry name" value="HISTIDINOL-PHOSPHATE AMINOTRANSFERASE-RELATED"/>
    <property type="match status" value="1"/>
</dbReference>
<evidence type="ECO:0000259" key="3">
    <source>
        <dbReference type="Pfam" id="PF00155"/>
    </source>
</evidence>
<evidence type="ECO:0000313" key="4">
    <source>
        <dbReference type="EMBL" id="CEI73842.1"/>
    </source>
</evidence>
<evidence type="ECO:0000313" key="5">
    <source>
        <dbReference type="Proteomes" id="UP000245695"/>
    </source>
</evidence>
<dbReference type="InterPro" id="IPR015422">
    <property type="entry name" value="PyrdxlP-dep_Trfase_small"/>
</dbReference>
<reference evidence="4 5" key="1">
    <citation type="submission" date="2014-09" db="EMBL/GenBank/DDBJ databases">
        <authorList>
            <person name="Hornung B.V."/>
        </authorList>
    </citation>
    <scope>NUCLEOTIDE SEQUENCE [LARGE SCALE GENOMIC DNA]</scope>
    <source>
        <strain evidence="4 5">FRIFI</strain>
    </source>
</reference>
<feature type="domain" description="Aminotransferase class I/classII large" evidence="3">
    <location>
        <begin position="22"/>
        <end position="352"/>
    </location>
</feature>
<dbReference type="EMBL" id="LN650648">
    <property type="protein sequence ID" value="CEI73842.1"/>
    <property type="molecule type" value="Genomic_DNA"/>
</dbReference>
<dbReference type="Proteomes" id="UP000245695">
    <property type="component" value="Chromosome 1"/>
</dbReference>
<keyword evidence="5" id="KW-1185">Reference proteome</keyword>
<protein>
    <submittedName>
        <fullName evidence="4">Adenosylcobalamin biosynthesis bifunctional protein CobDQ</fullName>
    </submittedName>
</protein>
<organism evidence="4 5">
    <name type="scientific">Romboutsia hominis</name>
    <dbReference type="NCBI Taxonomy" id="1507512"/>
    <lineage>
        <taxon>Bacteria</taxon>
        <taxon>Bacillati</taxon>
        <taxon>Bacillota</taxon>
        <taxon>Clostridia</taxon>
        <taxon>Peptostreptococcales</taxon>
        <taxon>Peptostreptococcaceae</taxon>
        <taxon>Romboutsia</taxon>
    </lineage>
</organism>
<dbReference type="InterPro" id="IPR015421">
    <property type="entry name" value="PyrdxlP-dep_Trfase_major"/>
</dbReference>
<dbReference type="InterPro" id="IPR004839">
    <property type="entry name" value="Aminotransferase_I/II_large"/>
</dbReference>
<dbReference type="GO" id="GO:0030170">
    <property type="term" value="F:pyridoxal phosphate binding"/>
    <property type="evidence" value="ECO:0007669"/>
    <property type="project" value="InterPro"/>
</dbReference>
<dbReference type="Gene3D" id="3.90.1150.10">
    <property type="entry name" value="Aspartate Aminotransferase, domain 1"/>
    <property type="match status" value="1"/>
</dbReference>
<dbReference type="RefSeq" id="WP_166505922.1">
    <property type="nucleotide sequence ID" value="NZ_LN650648.1"/>
</dbReference>
<gene>
    <name evidence="4" type="ORF">FRIFI_2315</name>
</gene>